<dbReference type="Pfam" id="PF07859">
    <property type="entry name" value="Abhydrolase_3"/>
    <property type="match status" value="1"/>
</dbReference>
<dbReference type="InterPro" id="IPR013094">
    <property type="entry name" value="AB_hydrolase_3"/>
</dbReference>
<dbReference type="eggNOG" id="KOG1515">
    <property type="taxonomic scope" value="Eukaryota"/>
</dbReference>
<evidence type="ECO:0000256" key="2">
    <source>
        <dbReference type="ARBA" id="ARBA00022801"/>
    </source>
</evidence>
<dbReference type="FunCoup" id="D2VVK3">
    <property type="interactions" value="77"/>
</dbReference>
<keyword evidence="2" id="KW-0378">Hydrolase</keyword>
<protein>
    <submittedName>
        <fullName evidence="6">Predicted protein</fullName>
    </submittedName>
</protein>
<dbReference type="Proteomes" id="UP000006671">
    <property type="component" value="Unassembled WGS sequence"/>
</dbReference>
<dbReference type="GO" id="GO:0016787">
    <property type="term" value="F:hydrolase activity"/>
    <property type="evidence" value="ECO:0007669"/>
    <property type="project" value="UniProtKB-KW"/>
</dbReference>
<dbReference type="RefSeq" id="XP_002671794.1">
    <property type="nucleotide sequence ID" value="XM_002671748.1"/>
</dbReference>
<evidence type="ECO:0000256" key="3">
    <source>
        <dbReference type="PROSITE-ProRule" id="PRU10038"/>
    </source>
</evidence>
<keyword evidence="7" id="KW-1185">Reference proteome</keyword>
<proteinExistence type="inferred from homology"/>
<sequence>MKLLLVLFSLIAIALAFGTHVYLQSKEFDGVEISTIGASLVIKTMIKTVGARVKLVESLMPKLNQTSDSLRIETIPITFDTSSSEVYLKEVGEPVAKYALRVYQPKQNRDGGYPIVMYIHGGGWMFGNIDISNRLCEGLANKGFIVVSIDYRRTPEHIFPSCLNDNLNALSWIGRNYEKYNGNINQLIISGDSAGGHLAITTQIRLFSIQKKLLERESIPSVTHQALLYPVADFYRYGDEKYESYMKYRDNGLIIDGAVMDMFWRNFIGNNTEEQVKSNPLISPVSGLILSDKVLYSQFPKGFIWLAEYDVLKDEGKSFANAVNNASPNKLKVKEWKSCVHGFIDLKRNYDEMADAIYEVLGKINKQS</sequence>
<dbReference type="STRING" id="5762.D2VVK3"/>
<dbReference type="SUPFAM" id="SSF53474">
    <property type="entry name" value="alpha/beta-Hydrolases"/>
    <property type="match status" value="1"/>
</dbReference>
<dbReference type="InterPro" id="IPR033140">
    <property type="entry name" value="Lipase_GDXG_put_SER_AS"/>
</dbReference>
<feature type="signal peptide" evidence="4">
    <location>
        <begin position="1"/>
        <end position="16"/>
    </location>
</feature>
<dbReference type="PANTHER" id="PTHR48081">
    <property type="entry name" value="AB HYDROLASE SUPERFAMILY PROTEIN C4A8.06C"/>
    <property type="match status" value="1"/>
</dbReference>
<dbReference type="VEuPathDB" id="AmoebaDB:NAEGRDRAFT_52605"/>
<dbReference type="PROSITE" id="PS01174">
    <property type="entry name" value="LIPASE_GDXG_SER"/>
    <property type="match status" value="1"/>
</dbReference>
<dbReference type="AlphaFoldDB" id="D2VVK3"/>
<dbReference type="InterPro" id="IPR050300">
    <property type="entry name" value="GDXG_lipolytic_enzyme"/>
</dbReference>
<evidence type="ECO:0000256" key="1">
    <source>
        <dbReference type="ARBA" id="ARBA00010515"/>
    </source>
</evidence>
<feature type="active site" evidence="3">
    <location>
        <position position="193"/>
    </location>
</feature>
<feature type="chain" id="PRO_5003037949" evidence="4">
    <location>
        <begin position="17"/>
        <end position="368"/>
    </location>
</feature>
<dbReference type="KEGG" id="ngr:NAEGRDRAFT_52605"/>
<evidence type="ECO:0000256" key="4">
    <source>
        <dbReference type="SAM" id="SignalP"/>
    </source>
</evidence>
<feature type="domain" description="Alpha/beta hydrolase fold-3" evidence="5">
    <location>
        <begin position="116"/>
        <end position="344"/>
    </location>
</feature>
<keyword evidence="4" id="KW-0732">Signal</keyword>
<evidence type="ECO:0000313" key="7">
    <source>
        <dbReference type="Proteomes" id="UP000006671"/>
    </source>
</evidence>
<dbReference type="EMBL" id="GG738902">
    <property type="protein sequence ID" value="EFC39050.1"/>
    <property type="molecule type" value="Genomic_DNA"/>
</dbReference>
<evidence type="ECO:0000313" key="6">
    <source>
        <dbReference type="EMBL" id="EFC39050.1"/>
    </source>
</evidence>
<dbReference type="PANTHER" id="PTHR48081:SF8">
    <property type="entry name" value="ALPHA_BETA HYDROLASE FOLD-3 DOMAIN-CONTAINING PROTEIN-RELATED"/>
    <property type="match status" value="1"/>
</dbReference>
<gene>
    <name evidence="6" type="ORF">NAEGRDRAFT_52605</name>
</gene>
<evidence type="ECO:0000259" key="5">
    <source>
        <dbReference type="Pfam" id="PF07859"/>
    </source>
</evidence>
<dbReference type="OMA" id="QWLIYPR"/>
<reference evidence="6 7" key="1">
    <citation type="journal article" date="2010" name="Cell">
        <title>The genome of Naegleria gruberi illuminates early eukaryotic versatility.</title>
        <authorList>
            <person name="Fritz-Laylin L.K."/>
            <person name="Prochnik S.E."/>
            <person name="Ginger M.L."/>
            <person name="Dacks J.B."/>
            <person name="Carpenter M.L."/>
            <person name="Field M.C."/>
            <person name="Kuo A."/>
            <person name="Paredez A."/>
            <person name="Chapman J."/>
            <person name="Pham J."/>
            <person name="Shu S."/>
            <person name="Neupane R."/>
            <person name="Cipriano M."/>
            <person name="Mancuso J."/>
            <person name="Tu H."/>
            <person name="Salamov A."/>
            <person name="Lindquist E."/>
            <person name="Shapiro H."/>
            <person name="Lucas S."/>
            <person name="Grigoriev I.V."/>
            <person name="Cande W.Z."/>
            <person name="Fulton C."/>
            <person name="Rokhsar D.S."/>
            <person name="Dawson S.C."/>
        </authorList>
    </citation>
    <scope>NUCLEOTIDE SEQUENCE [LARGE SCALE GENOMIC DNA]</scope>
    <source>
        <strain evidence="6 7">NEG-M</strain>
    </source>
</reference>
<accession>D2VVK3</accession>
<dbReference type="GeneID" id="8854019"/>
<organism evidence="7">
    <name type="scientific">Naegleria gruberi</name>
    <name type="common">Amoeba</name>
    <dbReference type="NCBI Taxonomy" id="5762"/>
    <lineage>
        <taxon>Eukaryota</taxon>
        <taxon>Discoba</taxon>
        <taxon>Heterolobosea</taxon>
        <taxon>Tetramitia</taxon>
        <taxon>Eutetramitia</taxon>
        <taxon>Vahlkampfiidae</taxon>
        <taxon>Naegleria</taxon>
    </lineage>
</organism>
<dbReference type="InParanoid" id="D2VVK3"/>
<dbReference type="InterPro" id="IPR029058">
    <property type="entry name" value="AB_hydrolase_fold"/>
</dbReference>
<comment type="similarity">
    <text evidence="1">Belongs to the 'GDXG' lipolytic enzyme family.</text>
</comment>
<name>D2VVK3_NAEGR</name>
<dbReference type="OrthoDB" id="408631at2759"/>
<dbReference type="Gene3D" id="3.40.50.1820">
    <property type="entry name" value="alpha/beta hydrolase"/>
    <property type="match status" value="1"/>
</dbReference>